<feature type="chain" id="PRO_5043024676" evidence="1">
    <location>
        <begin position="22"/>
        <end position="452"/>
    </location>
</feature>
<name>A0AAN8WKH6_HALRR</name>
<comment type="caution">
    <text evidence="2">The sequence shown here is derived from an EMBL/GenBank/DDBJ whole genome shotgun (WGS) entry which is preliminary data.</text>
</comment>
<keyword evidence="3" id="KW-1185">Reference proteome</keyword>
<feature type="signal peptide" evidence="1">
    <location>
        <begin position="1"/>
        <end position="21"/>
    </location>
</feature>
<organism evidence="2 3">
    <name type="scientific">Halocaridina rubra</name>
    <name type="common">Hawaiian red shrimp</name>
    <dbReference type="NCBI Taxonomy" id="373956"/>
    <lineage>
        <taxon>Eukaryota</taxon>
        <taxon>Metazoa</taxon>
        <taxon>Ecdysozoa</taxon>
        <taxon>Arthropoda</taxon>
        <taxon>Crustacea</taxon>
        <taxon>Multicrustacea</taxon>
        <taxon>Malacostraca</taxon>
        <taxon>Eumalacostraca</taxon>
        <taxon>Eucarida</taxon>
        <taxon>Decapoda</taxon>
        <taxon>Pleocyemata</taxon>
        <taxon>Caridea</taxon>
        <taxon>Atyoidea</taxon>
        <taxon>Atyidae</taxon>
        <taxon>Halocaridina</taxon>
    </lineage>
</organism>
<accession>A0AAN8WKH6</accession>
<evidence type="ECO:0000313" key="3">
    <source>
        <dbReference type="Proteomes" id="UP001381693"/>
    </source>
</evidence>
<proteinExistence type="predicted"/>
<dbReference type="Proteomes" id="UP001381693">
    <property type="component" value="Unassembled WGS sequence"/>
</dbReference>
<protein>
    <submittedName>
        <fullName evidence="2">Uncharacterized protein</fullName>
    </submittedName>
</protein>
<sequence>MFSRHVIIILFINALSVLVKASYVSINAFGGADQILGDFTYGELGRLKPVISPEEKELEDICNCLQGNGYCIHKLQNYGPIVRQGTCYGNLSTRNKRKAKRSDVAFSSPPTFIENKKCRGTKTIILASSGMERQLTLTTPASVFICNGSIEASLQQLFITGVNKIVIAPGALKHRVTDLEIRFSSLEDKIIIPEEGLAIQITVDDQSMDNPGIEIDQTPLLPPKIRLEVDTANDIEFRSRSLVAPIVHLKLNQVKKVSFDSNSIIPYAYPEASTLEIGHCHSVTMDTQTINTGKYEAKNIKHLFMKEKAVEVVGKDGSVAKIEYVSNITLLDEALSIGSGADILLNNLTFTSAGVRAIQGNGPGYLRRAAFTYVAGKQFESVAMCIKAETAVVYNVEIRGNNDSIVGACIEGQVIHKDDKPGETVGCLKVEGSPLLCNNSACAPCGPEPNGT</sequence>
<dbReference type="AlphaFoldDB" id="A0AAN8WKH6"/>
<dbReference type="EMBL" id="JAXCGZ010017617">
    <property type="protein sequence ID" value="KAK7067872.1"/>
    <property type="molecule type" value="Genomic_DNA"/>
</dbReference>
<evidence type="ECO:0000313" key="2">
    <source>
        <dbReference type="EMBL" id="KAK7067872.1"/>
    </source>
</evidence>
<evidence type="ECO:0000256" key="1">
    <source>
        <dbReference type="SAM" id="SignalP"/>
    </source>
</evidence>
<gene>
    <name evidence="2" type="ORF">SK128_015785</name>
</gene>
<reference evidence="2 3" key="1">
    <citation type="submission" date="2023-11" db="EMBL/GenBank/DDBJ databases">
        <title>Halocaridina rubra genome assembly.</title>
        <authorList>
            <person name="Smith C."/>
        </authorList>
    </citation>
    <scope>NUCLEOTIDE SEQUENCE [LARGE SCALE GENOMIC DNA]</scope>
    <source>
        <strain evidence="2">EP-1</strain>
        <tissue evidence="2">Whole</tissue>
    </source>
</reference>
<keyword evidence="1" id="KW-0732">Signal</keyword>